<dbReference type="InterPro" id="IPR011993">
    <property type="entry name" value="PH-like_dom_sf"/>
</dbReference>
<evidence type="ECO:0000256" key="2">
    <source>
        <dbReference type="ARBA" id="ARBA00004496"/>
    </source>
</evidence>
<keyword evidence="4" id="KW-0539">Nucleus</keyword>
<feature type="region of interest" description="Disordered" evidence="5">
    <location>
        <begin position="55"/>
        <end position="94"/>
    </location>
</feature>
<dbReference type="Pfam" id="PF03517">
    <property type="entry name" value="Voldacs"/>
    <property type="match status" value="1"/>
</dbReference>
<dbReference type="GO" id="GO:0005634">
    <property type="term" value="C:nucleus"/>
    <property type="evidence" value="ECO:0007669"/>
    <property type="project" value="UniProtKB-SubCell"/>
</dbReference>
<accession>A0A1D6GS33</accession>
<gene>
    <name evidence="6" type="ORF">ZEAMMB73_Zm00001d014327</name>
</gene>
<organism evidence="6">
    <name type="scientific">Zea mays</name>
    <name type="common">Maize</name>
    <dbReference type="NCBI Taxonomy" id="4577"/>
    <lineage>
        <taxon>Eukaryota</taxon>
        <taxon>Viridiplantae</taxon>
        <taxon>Streptophyta</taxon>
        <taxon>Embryophyta</taxon>
        <taxon>Tracheophyta</taxon>
        <taxon>Spermatophyta</taxon>
        <taxon>Magnoliopsida</taxon>
        <taxon>Liliopsida</taxon>
        <taxon>Poales</taxon>
        <taxon>Poaceae</taxon>
        <taxon>PACMAD clade</taxon>
        <taxon>Panicoideae</taxon>
        <taxon>Andropogonodae</taxon>
        <taxon>Andropogoneae</taxon>
        <taxon>Tripsacinae</taxon>
        <taxon>Zea</taxon>
    </lineage>
</organism>
<reference evidence="6" key="1">
    <citation type="submission" date="2015-12" db="EMBL/GenBank/DDBJ databases">
        <title>Update maize B73 reference genome by single molecule sequencing technologies.</title>
        <authorList>
            <consortium name="Maize Genome Sequencing Project"/>
            <person name="Ware D."/>
        </authorList>
    </citation>
    <scope>NUCLEOTIDE SEQUENCE</scope>
    <source>
        <tissue evidence="6">Seedling</tissue>
    </source>
</reference>
<keyword evidence="3" id="KW-0963">Cytoplasm</keyword>
<dbReference type="InterPro" id="IPR039924">
    <property type="entry name" value="ICln/Lot5/Saf5"/>
</dbReference>
<dbReference type="EMBL" id="CM000781">
    <property type="protein sequence ID" value="AQK65872.1"/>
    <property type="molecule type" value="Genomic_DNA"/>
</dbReference>
<name>A0A1D6GS33_MAIZE</name>
<evidence type="ECO:0000256" key="5">
    <source>
        <dbReference type="SAM" id="MobiDB-lite"/>
    </source>
</evidence>
<protein>
    <submittedName>
        <fullName evidence="6">Chloride conductance regulatory protein ICln</fullName>
    </submittedName>
</protein>
<dbReference type="Gene3D" id="2.30.29.30">
    <property type="entry name" value="Pleckstrin-homology domain (PH domain)/Phosphotyrosine-binding domain (PTB)"/>
    <property type="match status" value="1"/>
</dbReference>
<dbReference type="AlphaFoldDB" id="A0A1D6GS33"/>
<proteinExistence type="predicted"/>
<sequence>MEIETEAISDEESDVSDSETNGELELSKVMEMRIIPSDPVDELFEAFCNCAELNPDPSAESDEEHGWVHGDEGYEDTVDGSDTEFSDVNPIGQTGEQDINHAVIELQINDQRFEDAVDEESHRNGN</sequence>
<evidence type="ECO:0000256" key="3">
    <source>
        <dbReference type="ARBA" id="ARBA00022490"/>
    </source>
</evidence>
<evidence type="ECO:0000256" key="1">
    <source>
        <dbReference type="ARBA" id="ARBA00004123"/>
    </source>
</evidence>
<feature type="compositionally biased region" description="Acidic residues" evidence="5">
    <location>
        <begin position="1"/>
        <end position="22"/>
    </location>
</feature>
<dbReference type="PANTHER" id="PTHR21399:SF0">
    <property type="entry name" value="METHYLOSOME SUBUNIT PICLN"/>
    <property type="match status" value="1"/>
</dbReference>
<dbReference type="PANTHER" id="PTHR21399">
    <property type="entry name" value="CHLORIDE CONDUCTANCE REGULATORY PROTEIN ICLN"/>
    <property type="match status" value="1"/>
</dbReference>
<comment type="subcellular location">
    <subcellularLocation>
        <location evidence="2">Cytoplasm</location>
    </subcellularLocation>
    <subcellularLocation>
        <location evidence="1">Nucleus</location>
    </subcellularLocation>
</comment>
<evidence type="ECO:0000256" key="4">
    <source>
        <dbReference type="ARBA" id="ARBA00023242"/>
    </source>
</evidence>
<dbReference type="GO" id="GO:0005737">
    <property type="term" value="C:cytoplasm"/>
    <property type="evidence" value="ECO:0007669"/>
    <property type="project" value="UniProtKB-SubCell"/>
</dbReference>
<feature type="region of interest" description="Disordered" evidence="5">
    <location>
        <begin position="1"/>
        <end position="24"/>
    </location>
</feature>
<evidence type="ECO:0000313" key="6">
    <source>
        <dbReference type="EMBL" id="AQK65872.1"/>
    </source>
</evidence>
<dbReference type="ExpressionAtlas" id="A0A1D6GS33">
    <property type="expression patterns" value="baseline and differential"/>
</dbReference>
<feature type="compositionally biased region" description="Acidic residues" evidence="5">
    <location>
        <begin position="73"/>
        <end position="85"/>
    </location>
</feature>